<name>A0A366XLX3_9BACI</name>
<proteinExistence type="predicted"/>
<dbReference type="PANTHER" id="PTHR46112:SF2">
    <property type="entry name" value="XAA-PRO AMINOPEPTIDASE P-RELATED"/>
    <property type="match status" value="1"/>
</dbReference>
<keyword evidence="2" id="KW-0645">Protease</keyword>
<keyword evidence="2" id="KW-0378">Hydrolase</keyword>
<dbReference type="AlphaFoldDB" id="A0A366XLX3"/>
<accession>A0A366XLX3</accession>
<dbReference type="InterPro" id="IPR000994">
    <property type="entry name" value="Pept_M24"/>
</dbReference>
<evidence type="ECO:0000313" key="2">
    <source>
        <dbReference type="EMBL" id="RBW67370.1"/>
    </source>
</evidence>
<dbReference type="PANTHER" id="PTHR46112">
    <property type="entry name" value="AMINOPEPTIDASE"/>
    <property type="match status" value="1"/>
</dbReference>
<evidence type="ECO:0000259" key="1">
    <source>
        <dbReference type="Pfam" id="PF00557"/>
    </source>
</evidence>
<dbReference type="SUPFAM" id="SSF55920">
    <property type="entry name" value="Creatinase/aminopeptidase"/>
    <property type="match status" value="1"/>
</dbReference>
<dbReference type="GO" id="GO:0004177">
    <property type="term" value="F:aminopeptidase activity"/>
    <property type="evidence" value="ECO:0007669"/>
    <property type="project" value="UniProtKB-KW"/>
</dbReference>
<evidence type="ECO:0000313" key="3">
    <source>
        <dbReference type="Proteomes" id="UP000253314"/>
    </source>
</evidence>
<dbReference type="EMBL" id="QOCW01000039">
    <property type="protein sequence ID" value="RBW67370.1"/>
    <property type="molecule type" value="Genomic_DNA"/>
</dbReference>
<reference evidence="2 3" key="1">
    <citation type="submission" date="2018-07" db="EMBL/GenBank/DDBJ databases">
        <title>Lottiidibacillus patelloidae gen. nov., sp. nov., isolated from the intestinal tract of a marine limpet and the reclassification of B. taeanensis BH030017T, B. algicola KMM 3737T and B. hwajinpoensis SW-72T as genus Lottiidibacillus.</title>
        <authorList>
            <person name="Liu R."/>
            <person name="Huang Z."/>
        </authorList>
    </citation>
    <scope>NUCLEOTIDE SEQUENCE [LARGE SCALE GENOMIC DNA]</scope>
    <source>
        <strain evidence="2 3">BH030017</strain>
    </source>
</reference>
<dbReference type="InterPro" id="IPR036005">
    <property type="entry name" value="Creatinase/aminopeptidase-like"/>
</dbReference>
<dbReference type="Pfam" id="PF00557">
    <property type="entry name" value="Peptidase_M24"/>
    <property type="match status" value="1"/>
</dbReference>
<dbReference type="OrthoDB" id="4850044at2"/>
<keyword evidence="2" id="KW-0031">Aminopeptidase</keyword>
<keyword evidence="3" id="KW-1185">Reference proteome</keyword>
<dbReference type="Gene3D" id="3.90.230.10">
    <property type="entry name" value="Creatinase/methionine aminopeptidase superfamily"/>
    <property type="match status" value="1"/>
</dbReference>
<feature type="domain" description="Peptidase M24" evidence="1">
    <location>
        <begin position="121"/>
        <end position="282"/>
    </location>
</feature>
<comment type="caution">
    <text evidence="2">The sequence shown here is derived from an EMBL/GenBank/DDBJ whole genome shotgun (WGS) entry which is preliminary data.</text>
</comment>
<sequence>MMEKLASLLENDKVLLIERQEDFSWLLKGRGHIGLASGKSCGALLISNNDCILLSNNIELQRLVNEEIKGEVIEYEFPWYDEAKRKEILDRLTAGRELIDDTMLAAEFKKLRTTLTNPEKEHYKKAARLTGEAVESVCYRLKVGMTEYEAAGEVAKELYARGLDPVVTLIGSDERLDGVRHFLPTLKPIKRKVIISVVSRSQGLMSSVTRTIYFEAPTEEEKRKMHAVQYVDAQLIAASKTGVSFSALFKNIQSWYEEAGFAGEWQNHHQGGLTGFLPREERVMLSSSFEIGQNQAYAWNPSVPGAKSEDTILLNENENEIITLTGNFPTTTFNVNGVSVVRPTYIQQTSWY</sequence>
<organism evidence="2 3">
    <name type="scientific">Bacillus taeanensis</name>
    <dbReference type="NCBI Taxonomy" id="273032"/>
    <lineage>
        <taxon>Bacteria</taxon>
        <taxon>Bacillati</taxon>
        <taxon>Bacillota</taxon>
        <taxon>Bacilli</taxon>
        <taxon>Bacillales</taxon>
        <taxon>Bacillaceae</taxon>
        <taxon>Bacillus</taxon>
    </lineage>
</organism>
<dbReference type="Proteomes" id="UP000253314">
    <property type="component" value="Unassembled WGS sequence"/>
</dbReference>
<dbReference type="RefSeq" id="WP_113808405.1">
    <property type="nucleotide sequence ID" value="NZ_QOCW01000039.1"/>
</dbReference>
<dbReference type="InterPro" id="IPR050659">
    <property type="entry name" value="Peptidase_M24B"/>
</dbReference>
<gene>
    <name evidence="2" type="ORF">DS031_22480</name>
</gene>
<protein>
    <submittedName>
        <fullName evidence="2">Aminopeptidase P family protein</fullName>
    </submittedName>
</protein>
<dbReference type="CDD" id="cd01066">
    <property type="entry name" value="APP_MetAP"/>
    <property type="match status" value="1"/>
</dbReference>